<gene>
    <name evidence="1" type="ORF">TrRE_jg853</name>
</gene>
<dbReference type="Gene3D" id="3.40.1190.20">
    <property type="match status" value="1"/>
</dbReference>
<feature type="non-terminal residue" evidence="1">
    <location>
        <position position="129"/>
    </location>
</feature>
<dbReference type="InterPro" id="IPR029056">
    <property type="entry name" value="Ribokinase-like"/>
</dbReference>
<accession>A0A9W7G147</accession>
<dbReference type="EMBL" id="BRXZ01008592">
    <property type="protein sequence ID" value="GMI28423.1"/>
    <property type="molecule type" value="Genomic_DNA"/>
</dbReference>
<dbReference type="Proteomes" id="UP001165082">
    <property type="component" value="Unassembled WGS sequence"/>
</dbReference>
<keyword evidence="2" id="KW-1185">Reference proteome</keyword>
<proteinExistence type="predicted"/>
<reference evidence="1" key="1">
    <citation type="submission" date="2022-07" db="EMBL/GenBank/DDBJ databases">
        <title>Genome analysis of Parmales, a sister group of diatoms, reveals the evolutionary specialization of diatoms from phago-mixotrophs to photoautotrophs.</title>
        <authorList>
            <person name="Ban H."/>
            <person name="Sato S."/>
            <person name="Yoshikawa S."/>
            <person name="Kazumasa Y."/>
            <person name="Nakamura Y."/>
            <person name="Ichinomiya M."/>
            <person name="Saitoh K."/>
            <person name="Sato N."/>
            <person name="Blanc-Mathieu R."/>
            <person name="Endo H."/>
            <person name="Kuwata A."/>
            <person name="Ogata H."/>
        </authorList>
    </citation>
    <scope>NUCLEOTIDE SEQUENCE</scope>
</reference>
<dbReference type="AlphaFoldDB" id="A0A9W7G147"/>
<sequence>MEEGGIVVVDFNGAKEGGFDVVEKAVGLGLVDVVHVNEEEMRLMWGEERWWEGGAKGAEGTDAAKKADGAAQADYSAADNAEAQKRAASVDSGVSETLSLARRVVSEFNIAVLAVTRGAKECVVVCGSK</sequence>
<evidence type="ECO:0000313" key="1">
    <source>
        <dbReference type="EMBL" id="GMI28423.1"/>
    </source>
</evidence>
<protein>
    <submittedName>
        <fullName evidence="1">Uncharacterized protein</fullName>
    </submittedName>
</protein>
<name>A0A9W7G147_9STRA</name>
<comment type="caution">
    <text evidence="1">The sequence shown here is derived from an EMBL/GenBank/DDBJ whole genome shotgun (WGS) entry which is preliminary data.</text>
</comment>
<organism evidence="1 2">
    <name type="scientific">Triparma retinervis</name>
    <dbReference type="NCBI Taxonomy" id="2557542"/>
    <lineage>
        <taxon>Eukaryota</taxon>
        <taxon>Sar</taxon>
        <taxon>Stramenopiles</taxon>
        <taxon>Ochrophyta</taxon>
        <taxon>Bolidophyceae</taxon>
        <taxon>Parmales</taxon>
        <taxon>Triparmaceae</taxon>
        <taxon>Triparma</taxon>
    </lineage>
</organism>
<evidence type="ECO:0000313" key="2">
    <source>
        <dbReference type="Proteomes" id="UP001165082"/>
    </source>
</evidence>